<dbReference type="AlphaFoldDB" id="A0A7G5GRI2"/>
<dbReference type="RefSeq" id="WP_182458756.1">
    <property type="nucleotide sequence ID" value="NZ_CP059732.1"/>
</dbReference>
<dbReference type="EMBL" id="CP059732">
    <property type="protein sequence ID" value="QMW01474.1"/>
    <property type="molecule type" value="Genomic_DNA"/>
</dbReference>
<dbReference type="PROSITE" id="PS51257">
    <property type="entry name" value="PROKAR_LIPOPROTEIN"/>
    <property type="match status" value="1"/>
</dbReference>
<dbReference type="KEGG" id="sfol:H3H32_26455"/>
<protein>
    <submittedName>
        <fullName evidence="2">PQQ-binding-like beta-propeller repeat protein</fullName>
    </submittedName>
</protein>
<dbReference type="PANTHER" id="PTHR34512:SF30">
    <property type="entry name" value="OUTER MEMBRANE PROTEIN ASSEMBLY FACTOR BAMB"/>
    <property type="match status" value="1"/>
</dbReference>
<evidence type="ECO:0000259" key="1">
    <source>
        <dbReference type="Pfam" id="PF13360"/>
    </source>
</evidence>
<organism evidence="2 3">
    <name type="scientific">Spirosoma foliorum</name>
    <dbReference type="NCBI Taxonomy" id="2710596"/>
    <lineage>
        <taxon>Bacteria</taxon>
        <taxon>Pseudomonadati</taxon>
        <taxon>Bacteroidota</taxon>
        <taxon>Cytophagia</taxon>
        <taxon>Cytophagales</taxon>
        <taxon>Cytophagaceae</taxon>
        <taxon>Spirosoma</taxon>
    </lineage>
</organism>
<dbReference type="InterPro" id="IPR015943">
    <property type="entry name" value="WD40/YVTN_repeat-like_dom_sf"/>
</dbReference>
<dbReference type="Gene3D" id="2.130.10.10">
    <property type="entry name" value="YVTN repeat-like/Quinoprotein amine dehydrogenase"/>
    <property type="match status" value="2"/>
</dbReference>
<proteinExistence type="predicted"/>
<dbReference type="SMART" id="SM00564">
    <property type="entry name" value="PQQ"/>
    <property type="match status" value="4"/>
</dbReference>
<accession>A0A7G5GRI2</accession>
<reference evidence="2 3" key="1">
    <citation type="submission" date="2020-07" db="EMBL/GenBank/DDBJ databases">
        <title>Spirosoma foliorum sp. nov., isolated from the leaves on the Nejang mountain Korea, Republic of.</title>
        <authorList>
            <person name="Ho H."/>
            <person name="Lee Y.-J."/>
            <person name="Nurcahyanto D.-A."/>
            <person name="Kim S.-G."/>
        </authorList>
    </citation>
    <scope>NUCLEOTIDE SEQUENCE [LARGE SCALE GENOMIC DNA]</scope>
    <source>
        <strain evidence="2 3">PL0136</strain>
    </source>
</reference>
<evidence type="ECO:0000313" key="3">
    <source>
        <dbReference type="Proteomes" id="UP000515369"/>
    </source>
</evidence>
<dbReference type="Pfam" id="PF13360">
    <property type="entry name" value="PQQ_2"/>
    <property type="match status" value="1"/>
</dbReference>
<dbReference type="PANTHER" id="PTHR34512">
    <property type="entry name" value="CELL SURFACE PROTEIN"/>
    <property type="match status" value="1"/>
</dbReference>
<evidence type="ECO:0000313" key="2">
    <source>
        <dbReference type="EMBL" id="QMW01474.1"/>
    </source>
</evidence>
<dbReference type="Proteomes" id="UP000515369">
    <property type="component" value="Chromosome"/>
</dbReference>
<dbReference type="InterPro" id="IPR011047">
    <property type="entry name" value="Quinoprotein_ADH-like_sf"/>
</dbReference>
<dbReference type="InterPro" id="IPR002372">
    <property type="entry name" value="PQQ_rpt_dom"/>
</dbReference>
<name>A0A7G5GRI2_9BACT</name>
<keyword evidence="3" id="KW-1185">Reference proteome</keyword>
<sequence length="425" mass="47352">MIKSLFVLGSLFLGVFSCHKQEDSVFDSTGVVIKLPQLWKTSLSNNGALVEVVSEAQVTDSRGNFLVGANRDNNRYLVSLNSVTGHIEWEWSDLLPASANATIKDPLSINEGDYYQKDDRVTFLHGGNTYCLNLQNGTTFWKHQQNLLRSPQVGGIGNFYFNAGYPPTSNQGDILYMGNVLTNNLEKELIKPQYDLTGKQDNSGQNGWIKRIIPLTLNQDTLLCVLYMDPALEGYQYRSAMGLYNLTRNVWVYNRSNLNQASANTNITHARLYQNKVYHASGRSLHCHDLMTGREIWVKSFPQGFGSSGFIIVNDKLFANCEDTYTYCLDAQTGQQVWQEKSAGTSSPISYLNNVIYFLGGGDGRLHAIDATTGKHLWKVVSPDETVNSGAWFYGTCTILPGKEGEKGRVMATTGLSAYCYEAIR</sequence>
<gene>
    <name evidence="2" type="ORF">H3H32_26455</name>
</gene>
<dbReference type="InterPro" id="IPR018391">
    <property type="entry name" value="PQQ_b-propeller_rpt"/>
</dbReference>
<feature type="domain" description="Pyrrolo-quinoline quinone repeat" evidence="1">
    <location>
        <begin position="275"/>
        <end position="389"/>
    </location>
</feature>
<dbReference type="SUPFAM" id="SSF50998">
    <property type="entry name" value="Quinoprotein alcohol dehydrogenase-like"/>
    <property type="match status" value="2"/>
</dbReference>